<name>A0ABR9EHS1_9GAMM</name>
<dbReference type="RefSeq" id="WP_192509634.1">
    <property type="nucleotide sequence ID" value="NZ_AQGV01000015.1"/>
</dbReference>
<dbReference type="Proteomes" id="UP000615755">
    <property type="component" value="Unassembled WGS sequence"/>
</dbReference>
<evidence type="ECO:0000313" key="2">
    <source>
        <dbReference type="Proteomes" id="UP000615755"/>
    </source>
</evidence>
<gene>
    <name evidence="1" type="ORF">PAUR_b0606</name>
</gene>
<reference evidence="1 2" key="1">
    <citation type="submission" date="2015-03" db="EMBL/GenBank/DDBJ databases">
        <title>Genome sequence of Pseudoalteromonas aurantia.</title>
        <authorList>
            <person name="Xie B.-B."/>
            <person name="Rong J.-C."/>
            <person name="Qin Q.-L."/>
            <person name="Zhang Y.-Z."/>
        </authorList>
    </citation>
    <scope>NUCLEOTIDE SEQUENCE [LARGE SCALE GENOMIC DNA]</scope>
    <source>
        <strain evidence="1 2">208</strain>
    </source>
</reference>
<proteinExistence type="predicted"/>
<keyword evidence="2" id="KW-1185">Reference proteome</keyword>
<evidence type="ECO:0000313" key="1">
    <source>
        <dbReference type="EMBL" id="MBE0370545.1"/>
    </source>
</evidence>
<dbReference type="EMBL" id="AQGV01000015">
    <property type="protein sequence ID" value="MBE0370545.1"/>
    <property type="molecule type" value="Genomic_DNA"/>
</dbReference>
<sequence length="45" mass="4748">MKITLNKRNLKSLSQKPLDTAATKDVAGGFGITGPCSASRCQPNK</sequence>
<protein>
    <submittedName>
        <fullName evidence="1">Uncharacterized protein</fullName>
    </submittedName>
</protein>
<organism evidence="1 2">
    <name type="scientific">Pseudoalteromonas aurantia 208</name>
    <dbReference type="NCBI Taxonomy" id="1314867"/>
    <lineage>
        <taxon>Bacteria</taxon>
        <taxon>Pseudomonadati</taxon>
        <taxon>Pseudomonadota</taxon>
        <taxon>Gammaproteobacteria</taxon>
        <taxon>Alteromonadales</taxon>
        <taxon>Pseudoalteromonadaceae</taxon>
        <taxon>Pseudoalteromonas</taxon>
    </lineage>
</organism>
<accession>A0ABR9EHS1</accession>
<comment type="caution">
    <text evidence="1">The sequence shown here is derived from an EMBL/GenBank/DDBJ whole genome shotgun (WGS) entry which is preliminary data.</text>
</comment>